<gene>
    <name evidence="2" type="ORF">ABUK86_29745</name>
</gene>
<comment type="caution">
    <text evidence="2">The sequence shown here is derived from an EMBL/GenBank/DDBJ whole genome shotgun (WGS) entry which is preliminary data.</text>
</comment>
<keyword evidence="3" id="KW-1185">Reference proteome</keyword>
<name>A0ABV2A627_9ACTN</name>
<keyword evidence="1" id="KW-0812">Transmembrane</keyword>
<dbReference type="Proteomes" id="UP001432401">
    <property type="component" value="Unassembled WGS sequence"/>
</dbReference>
<dbReference type="RefSeq" id="WP_344181689.1">
    <property type="nucleotide sequence ID" value="NZ_JBEQNA010000007.1"/>
</dbReference>
<keyword evidence="1" id="KW-0472">Membrane</keyword>
<organism evidence="2 3">
    <name type="scientific">Nocardiopsis tropica</name>
    <dbReference type="NCBI Taxonomy" id="109330"/>
    <lineage>
        <taxon>Bacteria</taxon>
        <taxon>Bacillati</taxon>
        <taxon>Actinomycetota</taxon>
        <taxon>Actinomycetes</taxon>
        <taxon>Streptosporangiales</taxon>
        <taxon>Nocardiopsidaceae</taxon>
        <taxon>Nocardiopsis</taxon>
    </lineage>
</organism>
<sequence length="143" mass="15205">MAVATQQALGVSRRPLRVGRIRYGLWWLDRTTSGVRGRARVLAGGAAVAGRELAWAAELSLRTTTRRAELARPEPWSDRKLLVSATVLAVCALAVAIVLGAGMARWAMTESNSLLFAAAGAPAVGLVFLALAYLVFASKRGCR</sequence>
<accession>A0ABV2A627</accession>
<dbReference type="EMBL" id="JBEQNB010000022">
    <property type="protein sequence ID" value="MES0837989.1"/>
    <property type="molecule type" value="Genomic_DNA"/>
</dbReference>
<feature type="transmembrane region" description="Helical" evidence="1">
    <location>
        <begin position="114"/>
        <end position="136"/>
    </location>
</feature>
<keyword evidence="1" id="KW-1133">Transmembrane helix</keyword>
<proteinExistence type="predicted"/>
<evidence type="ECO:0000256" key="1">
    <source>
        <dbReference type="SAM" id="Phobius"/>
    </source>
</evidence>
<evidence type="ECO:0000313" key="3">
    <source>
        <dbReference type="Proteomes" id="UP001432401"/>
    </source>
</evidence>
<reference evidence="2 3" key="1">
    <citation type="submission" date="2024-06" db="EMBL/GenBank/DDBJ databases">
        <authorList>
            <person name="Bataeva Y.V."/>
            <person name="Grigorian L.N."/>
            <person name="Solomentsev V.I."/>
        </authorList>
    </citation>
    <scope>NUCLEOTIDE SEQUENCE [LARGE SCALE GENOMIC DNA]</scope>
    <source>
        <strain evidence="3">SCPM-O-B-12605 (RCAM04882)</strain>
    </source>
</reference>
<feature type="transmembrane region" description="Helical" evidence="1">
    <location>
        <begin position="81"/>
        <end position="108"/>
    </location>
</feature>
<protein>
    <submittedName>
        <fullName evidence="2">Uncharacterized protein</fullName>
    </submittedName>
</protein>
<evidence type="ECO:0000313" key="2">
    <source>
        <dbReference type="EMBL" id="MES0837989.1"/>
    </source>
</evidence>